<reference evidence="1" key="1">
    <citation type="submission" date="2022-12" db="EMBL/GenBank/DDBJ databases">
        <authorList>
            <person name="Petersen C."/>
        </authorList>
    </citation>
    <scope>NUCLEOTIDE SEQUENCE</scope>
    <source>
        <strain evidence="1">IBT 29677</strain>
    </source>
</reference>
<dbReference type="OrthoDB" id="2338662at2759"/>
<protein>
    <recommendedName>
        <fullName evidence="3">Glycoside hydrolase subgroup catalytic core protein</fullName>
    </recommendedName>
</protein>
<dbReference type="GeneID" id="81366379"/>
<dbReference type="Gene3D" id="3.20.20.80">
    <property type="entry name" value="Glycosidases"/>
    <property type="match status" value="1"/>
</dbReference>
<proteinExistence type="predicted"/>
<accession>A0A9W9W9P1</accession>
<dbReference type="InterPro" id="IPR017853">
    <property type="entry name" value="GH"/>
</dbReference>
<keyword evidence="2" id="KW-1185">Reference proteome</keyword>
<comment type="caution">
    <text evidence="1">The sequence shown here is derived from an EMBL/GenBank/DDBJ whole genome shotgun (WGS) entry which is preliminary data.</text>
</comment>
<dbReference type="AlphaFoldDB" id="A0A9W9W9P1"/>
<evidence type="ECO:0000313" key="1">
    <source>
        <dbReference type="EMBL" id="KAJ5408879.1"/>
    </source>
</evidence>
<dbReference type="SUPFAM" id="SSF51445">
    <property type="entry name" value="(Trans)glycosidases"/>
    <property type="match status" value="1"/>
</dbReference>
<dbReference type="EMBL" id="JAPZBU010000004">
    <property type="protein sequence ID" value="KAJ5408879.1"/>
    <property type="molecule type" value="Genomic_DNA"/>
</dbReference>
<organism evidence="1 2">
    <name type="scientific">Penicillium cosmopolitanum</name>
    <dbReference type="NCBI Taxonomy" id="1131564"/>
    <lineage>
        <taxon>Eukaryota</taxon>
        <taxon>Fungi</taxon>
        <taxon>Dikarya</taxon>
        <taxon>Ascomycota</taxon>
        <taxon>Pezizomycotina</taxon>
        <taxon>Eurotiomycetes</taxon>
        <taxon>Eurotiomycetidae</taxon>
        <taxon>Eurotiales</taxon>
        <taxon>Aspergillaceae</taxon>
        <taxon>Penicillium</taxon>
    </lineage>
</organism>
<evidence type="ECO:0008006" key="3">
    <source>
        <dbReference type="Google" id="ProtNLM"/>
    </source>
</evidence>
<name>A0A9W9W9P1_9EURO</name>
<reference evidence="1" key="2">
    <citation type="journal article" date="2023" name="IMA Fungus">
        <title>Comparative genomic study of the Penicillium genus elucidates a diverse pangenome and 15 lateral gene transfer events.</title>
        <authorList>
            <person name="Petersen C."/>
            <person name="Sorensen T."/>
            <person name="Nielsen M.R."/>
            <person name="Sondergaard T.E."/>
            <person name="Sorensen J.L."/>
            <person name="Fitzpatrick D.A."/>
            <person name="Frisvad J.C."/>
            <person name="Nielsen K.L."/>
        </authorList>
    </citation>
    <scope>NUCLEOTIDE SEQUENCE</scope>
    <source>
        <strain evidence="1">IBT 29677</strain>
    </source>
</reference>
<sequence length="515" mass="57034">MFWLLFVLGLATAFNNPPGVSIWCGKAYMPTNKSFAPGGALKQPSASKGPLLNIQVRPRMSLYIPTDVNASFIVESQFSYTHGVVWDYAEAQDDSDLKLEITIEGESLHLHHSLAGSVTSKSLEEVPFSLKNLTPRFIPYSVTLTITRASARWVYNATTQLFYLPPRTDGGSITKVDSLYGGLLVQNYVNGSTAWTPLLPYSYYTTLANAPNPQAFINQGYNIIYLVPDATTLTQTFNLFALNTYLNACDQVGLWVMYDMRYTYQNLVSVTAQVTLIKSRKSLLLWYTGDEPDGHGDPLNGTSIAYSMIKLLDPWHPVSVLLNCYNFYYGNYSAGADIILSDVYPIGVNTTWSVVYNTPCNKTYGRCGCDDCDGVVEDISTRLSRFEKYQTWLGSAPKPLWGVPQAFGNQAFYNRTPTAVEEVTMMMLSLNHNAKGIVMWIWPTTAQISNVTRQLGTILVNNSVTAFLLGARNVKLTAVGQTEMDVAGWRLGRQMLLAPKKDTDGIRGIEDGGGL</sequence>
<gene>
    <name evidence="1" type="ORF">N7509_002762</name>
</gene>
<dbReference type="RefSeq" id="XP_056493194.1">
    <property type="nucleotide sequence ID" value="XM_056627399.1"/>
</dbReference>
<evidence type="ECO:0000313" key="2">
    <source>
        <dbReference type="Proteomes" id="UP001147747"/>
    </source>
</evidence>
<dbReference type="Proteomes" id="UP001147747">
    <property type="component" value="Unassembled WGS sequence"/>
</dbReference>